<accession>A0ACB8G5D7</accession>
<name>A0ACB8G5D7_9SAUR</name>
<protein>
    <submittedName>
        <fullName evidence="1">Uncharacterized protein</fullName>
    </submittedName>
</protein>
<evidence type="ECO:0000313" key="1">
    <source>
        <dbReference type="EMBL" id="KAH8014434.1"/>
    </source>
</evidence>
<dbReference type="Proteomes" id="UP000827872">
    <property type="component" value="Linkage Group LG02"/>
</dbReference>
<dbReference type="EMBL" id="CM037615">
    <property type="protein sequence ID" value="KAH8014434.1"/>
    <property type="molecule type" value="Genomic_DNA"/>
</dbReference>
<comment type="caution">
    <text evidence="1">The sequence shown here is derived from an EMBL/GenBank/DDBJ whole genome shotgun (WGS) entry which is preliminary data.</text>
</comment>
<sequence>MLGNQDVGTAAATAPCEQAPILVKEPQTSGKAKQGNLVSNQDTCGIASNGAVPAKSKVKTCLPADCTFGRITVTLDNNTMWNKFYHRNTEMILTKQGRRMFPYCRYWITGLESSLKYILVMDISPVDNFHYKWNGHSWEPSEKAEPHVWGRVFIHPESPSTGHYWMHQPVSFYKLKLTNNTLDQEGHIILHSMHRYLPRLHLVPAEKGTDIIQLNSSDVHTFTFPQTEFFAVTAYQNIQITQLKIDCNPFAKGFVKGGLKSSDQYKAKQNGRSEHEGFPHNDRCTYSPDADVLDPGQRGLNSSYDNQKMCNTDLERKPFNSCINEHDGPELKQETTELRRKLSKNVTSNDSMLLTITWKWTVGLVIFPIAYPFESDSDVKSLLISKGDINVSIKEELVDDWGYVPNIDMERIQLKQKDVDRETKDFSCSDNDPILEKQLKKHSKIEEREVEIKSHKQSYNSLLGVAKTKMLTLDNGTTPTASVDTCMINKSMAKVSALQAILTSFRTDKSFLRHSENSFPAHFENIVGPATVAETKVKAPFSGDSEEKQSCLVEDVPQGNIRTHKSHAIKQNPSNFRWMSSAAAAAAAKTVIGGKRPNTGKKPALSANADSNPRALLSGPRKRGRPRKLKLSEVTQPLKAILKNHCAPLSPYSDHPEFMLDLEDVGGFLFVSSGSKEGLSNHTVDKSGRTEEPQNEQAALQITCDSVGLKLGSVDPTDSIDLQYLGVLLPLSSSKDRAFGNNQGIRPSSLGSILESSLKNQSAFYSDKLDEYLESEGKRMNTSMGFSASISSYPVPHQFSSESSNYIKTQHSILKKKCTPLASYCFKPFSLPSFRKGRRNITSKQASTRGSIRSNNSAVPSPVLSKEQHRFQVLKNKVTNPQPDSKMDNIGTVLMMPNLDENVQGKQRTVCQSMQNSHICNPSTKLIKLEGCALQNGKPRTYITEEHADFSLPLLNNCKVIGRQTAQCSSSSCQPGCVCASSPLEEFQPTLCSETECTFECLKKKMILTKGISIQKPLHGILTCCNGQEEEWKLEQTNKGETTCDDFYKADLKQSSINFPVWVKEEETDTKPIDIPTSSKSTKHVMLPHSEVILPFSKLNPTCEVVKVEQGKTPNFKSMFPEQKNVVSSIIQPTASLVREVGAVHLEERKSHIQGTHTTSMELEVTASNSKAEELLVTQPKSQGTMYEKNAITSGIAGKNTEMMEQLSSFDPVFQLETVLADHSYFLKDTAETQQHVKLSEGTLDDISQSVHSKQSELSNNQPVDAARAVTRDRSKHTEDERCRRKEMKGLFEKLQVTLQSQSYPRVANRVLLENAFEEIRGLTNQADQLMEQKKLLMCKQDILIRKASALSGKTQEIVLKKLQYTNAKQKSGEAQKMHQQQKNQPMKAIEISETARPYVQDGPNTNALVQGHPANEDSFLMPRIVNVMSFATEEDSDLNLEINRDSYVSLVTDSQAWKPSFPVVSEEINVHYVKKPDSSGEKEKDATGTIKHFIGKKEISFSQMVEVSSLKGSSESLVTKLGIEELTQSQAKEKQTDKGGGGEGRQWSQYSSFQALQVKGRKTLGTEIELQKVASAIQEAAPDASDLVAMEENDETDGILTSLLNEIVFLNHQLNDDASDVAKLPNSLSSCLSLGVTENQRESSTANGSSFQFDALRGSLKNLCLVQESCGCITPLMLHLESDGIADCDRTLRQPPSKPDVLKLMLGSEVKDPDLDFLIVNTDGSVKHMAPLSKTTHMSLPVLKMKTNLESGKVDTVWKPMPKLAPFGLKPASFPLDSVGQITKVMSLLAPVTAEMSSVGLEATQSVTSQEQD</sequence>
<evidence type="ECO:0000313" key="2">
    <source>
        <dbReference type="Proteomes" id="UP000827872"/>
    </source>
</evidence>
<proteinExistence type="predicted"/>
<reference evidence="1" key="1">
    <citation type="submission" date="2021-08" db="EMBL/GenBank/DDBJ databases">
        <title>The first chromosome-level gecko genome reveals the dynamic sex chromosomes of Neotropical dwarf geckos (Sphaerodactylidae: Sphaerodactylus).</title>
        <authorList>
            <person name="Pinto B.J."/>
            <person name="Keating S.E."/>
            <person name="Gamble T."/>
        </authorList>
    </citation>
    <scope>NUCLEOTIDE SEQUENCE</scope>
    <source>
        <strain evidence="1">TG3544</strain>
    </source>
</reference>
<organism evidence="1 2">
    <name type="scientific">Sphaerodactylus townsendi</name>
    <dbReference type="NCBI Taxonomy" id="933632"/>
    <lineage>
        <taxon>Eukaryota</taxon>
        <taxon>Metazoa</taxon>
        <taxon>Chordata</taxon>
        <taxon>Craniata</taxon>
        <taxon>Vertebrata</taxon>
        <taxon>Euteleostomi</taxon>
        <taxon>Lepidosauria</taxon>
        <taxon>Squamata</taxon>
        <taxon>Bifurcata</taxon>
        <taxon>Gekkota</taxon>
        <taxon>Sphaerodactylidae</taxon>
        <taxon>Sphaerodactylus</taxon>
    </lineage>
</organism>
<keyword evidence="2" id="KW-1185">Reference proteome</keyword>
<gene>
    <name evidence="1" type="ORF">K3G42_029131</name>
</gene>